<dbReference type="InParanoid" id="K1R122"/>
<reference evidence="2" key="1">
    <citation type="journal article" date="2012" name="Nature">
        <title>The oyster genome reveals stress adaptation and complexity of shell formation.</title>
        <authorList>
            <person name="Zhang G."/>
            <person name="Fang X."/>
            <person name="Guo X."/>
            <person name="Li L."/>
            <person name="Luo R."/>
            <person name="Xu F."/>
            <person name="Yang P."/>
            <person name="Zhang L."/>
            <person name="Wang X."/>
            <person name="Qi H."/>
            <person name="Xiong Z."/>
            <person name="Que H."/>
            <person name="Xie Y."/>
            <person name="Holland P.W."/>
            <person name="Paps J."/>
            <person name="Zhu Y."/>
            <person name="Wu F."/>
            <person name="Chen Y."/>
            <person name="Wang J."/>
            <person name="Peng C."/>
            <person name="Meng J."/>
            <person name="Yang L."/>
            <person name="Liu J."/>
            <person name="Wen B."/>
            <person name="Zhang N."/>
            <person name="Huang Z."/>
            <person name="Zhu Q."/>
            <person name="Feng Y."/>
            <person name="Mount A."/>
            <person name="Hedgecock D."/>
            <person name="Xu Z."/>
            <person name="Liu Y."/>
            <person name="Domazet-Loso T."/>
            <person name="Du Y."/>
            <person name="Sun X."/>
            <person name="Zhang S."/>
            <person name="Liu B."/>
            <person name="Cheng P."/>
            <person name="Jiang X."/>
            <person name="Li J."/>
            <person name="Fan D."/>
            <person name="Wang W."/>
            <person name="Fu W."/>
            <person name="Wang T."/>
            <person name="Wang B."/>
            <person name="Zhang J."/>
            <person name="Peng Z."/>
            <person name="Li Y."/>
            <person name="Li N."/>
            <person name="Wang J."/>
            <person name="Chen M."/>
            <person name="He Y."/>
            <person name="Tan F."/>
            <person name="Song X."/>
            <person name="Zheng Q."/>
            <person name="Huang R."/>
            <person name="Yang H."/>
            <person name="Du X."/>
            <person name="Chen L."/>
            <person name="Yang M."/>
            <person name="Gaffney P.M."/>
            <person name="Wang S."/>
            <person name="Luo L."/>
            <person name="She Z."/>
            <person name="Ming Y."/>
            <person name="Huang W."/>
            <person name="Zhang S."/>
            <person name="Huang B."/>
            <person name="Zhang Y."/>
            <person name="Qu T."/>
            <person name="Ni P."/>
            <person name="Miao G."/>
            <person name="Wang J."/>
            <person name="Wang Q."/>
            <person name="Steinberg C.E."/>
            <person name="Wang H."/>
            <person name="Li N."/>
            <person name="Qian L."/>
            <person name="Zhang G."/>
            <person name="Li Y."/>
            <person name="Yang H."/>
            <person name="Liu X."/>
            <person name="Wang J."/>
            <person name="Yin Y."/>
            <person name="Wang J."/>
        </authorList>
    </citation>
    <scope>NUCLEOTIDE SEQUENCE [LARGE SCALE GENOMIC DNA]</scope>
    <source>
        <strain evidence="2">05x7-T-G4-1.051#20</strain>
    </source>
</reference>
<feature type="compositionally biased region" description="Low complexity" evidence="1">
    <location>
        <begin position="11"/>
        <end position="24"/>
    </location>
</feature>
<accession>K1R122</accession>
<dbReference type="EMBL" id="JH823235">
    <property type="protein sequence ID" value="EKC37134.1"/>
    <property type="molecule type" value="Genomic_DNA"/>
</dbReference>
<dbReference type="HOGENOM" id="CLU_2851855_0_0_1"/>
<evidence type="ECO:0000313" key="2">
    <source>
        <dbReference type="EMBL" id="EKC37134.1"/>
    </source>
</evidence>
<protein>
    <submittedName>
        <fullName evidence="2">Uncharacterized protein</fullName>
    </submittedName>
</protein>
<feature type="compositionally biased region" description="Low complexity" evidence="1">
    <location>
        <begin position="35"/>
        <end position="65"/>
    </location>
</feature>
<dbReference type="AlphaFoldDB" id="K1R122"/>
<gene>
    <name evidence="2" type="ORF">CGI_10028367</name>
</gene>
<name>K1R122_MAGGI</name>
<feature type="region of interest" description="Disordered" evidence="1">
    <location>
        <begin position="1"/>
        <end position="65"/>
    </location>
</feature>
<evidence type="ECO:0000256" key="1">
    <source>
        <dbReference type="SAM" id="MobiDB-lite"/>
    </source>
</evidence>
<organism evidence="2">
    <name type="scientific">Magallana gigas</name>
    <name type="common">Pacific oyster</name>
    <name type="synonym">Crassostrea gigas</name>
    <dbReference type="NCBI Taxonomy" id="29159"/>
    <lineage>
        <taxon>Eukaryota</taxon>
        <taxon>Metazoa</taxon>
        <taxon>Spiralia</taxon>
        <taxon>Lophotrochozoa</taxon>
        <taxon>Mollusca</taxon>
        <taxon>Bivalvia</taxon>
        <taxon>Autobranchia</taxon>
        <taxon>Pteriomorphia</taxon>
        <taxon>Ostreida</taxon>
        <taxon>Ostreoidea</taxon>
        <taxon>Ostreidae</taxon>
        <taxon>Magallana</taxon>
    </lineage>
</organism>
<proteinExistence type="predicted"/>
<sequence>MSAGTRRQGSFHRSGTRSSSSMRSVKFQTEDSGSDRSSSQASSVGGALPYRPTSGRPPSSRSASR</sequence>